<dbReference type="InterPro" id="IPR050277">
    <property type="entry name" value="Sodium:Solute_Symporter"/>
</dbReference>
<feature type="transmembrane region" description="Helical" evidence="9">
    <location>
        <begin position="412"/>
        <end position="431"/>
    </location>
</feature>
<dbReference type="PANTHER" id="PTHR48086">
    <property type="entry name" value="SODIUM/PROLINE SYMPORTER-RELATED"/>
    <property type="match status" value="1"/>
</dbReference>
<evidence type="ECO:0000256" key="5">
    <source>
        <dbReference type="ARBA" id="ARBA00022692"/>
    </source>
</evidence>
<feature type="transmembrane region" description="Helical" evidence="9">
    <location>
        <begin position="41"/>
        <end position="64"/>
    </location>
</feature>
<feature type="transmembrane region" description="Helical" evidence="9">
    <location>
        <begin position="352"/>
        <end position="376"/>
    </location>
</feature>
<evidence type="ECO:0000313" key="11">
    <source>
        <dbReference type="Proteomes" id="UP000184233"/>
    </source>
</evidence>
<comment type="similarity">
    <text evidence="2 8">Belongs to the sodium:solute symporter (SSF) (TC 2.A.21) family.</text>
</comment>
<reference evidence="10 11" key="1">
    <citation type="submission" date="2016-09" db="EMBL/GenBank/DDBJ databases">
        <title>Genome-resolved meta-omics ties microbial dynamics to process performance in biotechnology for thiocyanate degradation.</title>
        <authorList>
            <person name="Kantor R.S."/>
            <person name="Huddy R.J."/>
            <person name="Iyer R."/>
            <person name="Thomas B.C."/>
            <person name="Brown C.T."/>
            <person name="Anantharaman K."/>
            <person name="Tringe S."/>
            <person name="Hettich R.L."/>
            <person name="Harrison S.T."/>
            <person name="Banfield J.F."/>
        </authorList>
    </citation>
    <scope>NUCLEOTIDE SEQUENCE [LARGE SCALE GENOMIC DNA]</scope>
    <source>
        <strain evidence="10">59-99</strain>
    </source>
</reference>
<dbReference type="InterPro" id="IPR038377">
    <property type="entry name" value="Na/Glc_symporter_sf"/>
</dbReference>
<dbReference type="EMBL" id="MKVH01000013">
    <property type="protein sequence ID" value="OJX59226.1"/>
    <property type="molecule type" value="Genomic_DNA"/>
</dbReference>
<accession>A0A1M3L286</accession>
<feature type="transmembrane region" description="Helical" evidence="9">
    <location>
        <begin position="437"/>
        <end position="455"/>
    </location>
</feature>
<dbReference type="GO" id="GO:0046942">
    <property type="term" value="P:carboxylic acid transport"/>
    <property type="evidence" value="ECO:0007669"/>
    <property type="project" value="UniProtKB-ARBA"/>
</dbReference>
<dbReference type="Gene3D" id="1.20.1730.10">
    <property type="entry name" value="Sodium/glucose cotransporter"/>
    <property type="match status" value="1"/>
</dbReference>
<comment type="caution">
    <text evidence="10">The sequence shown here is derived from an EMBL/GenBank/DDBJ whole genome shotgun (WGS) entry which is preliminary data.</text>
</comment>
<evidence type="ECO:0000256" key="8">
    <source>
        <dbReference type="RuleBase" id="RU362091"/>
    </source>
</evidence>
<dbReference type="PROSITE" id="PS00456">
    <property type="entry name" value="NA_SOLUT_SYMP_1"/>
    <property type="match status" value="1"/>
</dbReference>
<feature type="transmembrane region" description="Helical" evidence="9">
    <location>
        <begin position="118"/>
        <end position="141"/>
    </location>
</feature>
<dbReference type="InterPro" id="IPR018212">
    <property type="entry name" value="Na/solute_symporter_CS"/>
</dbReference>
<feature type="transmembrane region" description="Helical" evidence="9">
    <location>
        <begin position="6"/>
        <end position="29"/>
    </location>
</feature>
<dbReference type="CDD" id="cd10322">
    <property type="entry name" value="SLC5sbd"/>
    <property type="match status" value="1"/>
</dbReference>
<organism evidence="10 11">
    <name type="scientific">Candidatus Kapaibacterium thiocyanatum</name>
    <dbReference type="NCBI Taxonomy" id="1895771"/>
    <lineage>
        <taxon>Bacteria</taxon>
        <taxon>Pseudomonadati</taxon>
        <taxon>Candidatus Kapaibacteriota</taxon>
        <taxon>Candidatus Kapaibacteriia</taxon>
        <taxon>Candidatus Kapaibacteriales</taxon>
        <taxon>Candidatus Kapaibacteriaceae</taxon>
        <taxon>Candidatus Kapaibacterium</taxon>
    </lineage>
</organism>
<proteinExistence type="inferred from homology"/>
<feature type="transmembrane region" description="Helical" evidence="9">
    <location>
        <begin position="382"/>
        <end position="405"/>
    </location>
</feature>
<dbReference type="Pfam" id="PF00474">
    <property type="entry name" value="SSF"/>
    <property type="match status" value="1"/>
</dbReference>
<evidence type="ECO:0000256" key="4">
    <source>
        <dbReference type="ARBA" id="ARBA00022475"/>
    </source>
</evidence>
<keyword evidence="5 9" id="KW-0812">Transmembrane</keyword>
<evidence type="ECO:0000313" key="10">
    <source>
        <dbReference type="EMBL" id="OJX59226.1"/>
    </source>
</evidence>
<evidence type="ECO:0000256" key="3">
    <source>
        <dbReference type="ARBA" id="ARBA00022448"/>
    </source>
</evidence>
<evidence type="ECO:0000256" key="6">
    <source>
        <dbReference type="ARBA" id="ARBA00022989"/>
    </source>
</evidence>
<feature type="transmembrane region" description="Helical" evidence="9">
    <location>
        <begin position="304"/>
        <end position="331"/>
    </location>
</feature>
<protein>
    <recommendedName>
        <fullName evidence="12">Sodium:solute symporter</fullName>
    </recommendedName>
</protein>
<dbReference type="AlphaFoldDB" id="A0A1M3L286"/>
<keyword evidence="7 9" id="KW-0472">Membrane</keyword>
<evidence type="ECO:0000256" key="9">
    <source>
        <dbReference type="SAM" id="Phobius"/>
    </source>
</evidence>
<evidence type="ECO:0000256" key="7">
    <source>
        <dbReference type="ARBA" id="ARBA00023136"/>
    </source>
</evidence>
<evidence type="ECO:0000256" key="1">
    <source>
        <dbReference type="ARBA" id="ARBA00004141"/>
    </source>
</evidence>
<dbReference type="STRING" id="1895771.BGO89_02055"/>
<feature type="transmembrane region" description="Helical" evidence="9">
    <location>
        <begin position="224"/>
        <end position="242"/>
    </location>
</feature>
<keyword evidence="3" id="KW-0813">Transport</keyword>
<dbReference type="PANTHER" id="PTHR48086:SF7">
    <property type="entry name" value="SODIUM-SOLUTE SYMPORTER-RELATED"/>
    <property type="match status" value="1"/>
</dbReference>
<feature type="transmembrane region" description="Helical" evidence="9">
    <location>
        <begin position="183"/>
        <end position="204"/>
    </location>
</feature>
<dbReference type="InterPro" id="IPR001734">
    <property type="entry name" value="Na/solute_symporter"/>
</dbReference>
<keyword evidence="4" id="KW-1003">Cell membrane</keyword>
<name>A0A1M3L286_9BACT</name>
<dbReference type="GO" id="GO:0005886">
    <property type="term" value="C:plasma membrane"/>
    <property type="evidence" value="ECO:0007669"/>
    <property type="project" value="TreeGrafter"/>
</dbReference>
<gene>
    <name evidence="10" type="ORF">BGO89_02055</name>
</gene>
<feature type="transmembrane region" description="Helical" evidence="9">
    <location>
        <begin position="76"/>
        <end position="97"/>
    </location>
</feature>
<keyword evidence="6 9" id="KW-1133">Transmembrane helix</keyword>
<feature type="transmembrane region" description="Helical" evidence="9">
    <location>
        <begin position="263"/>
        <end position="284"/>
    </location>
</feature>
<dbReference type="PROSITE" id="PS50283">
    <property type="entry name" value="NA_SOLUT_SYMP_3"/>
    <property type="match status" value="1"/>
</dbReference>
<sequence>MTLHLHWLDLVVVLGSLFLVFGAGLRGIGRPGKEEASAVDYILAGRSLTLPLFVCTMIATWYGAPLGAGEFVYTNGLVMIFCLGVPYYLAAIGYALFMARRIRSSPALSIPEQIRVHYGDRAGMIASLLVLVFTVPASYILMAGTFVQAFTGWPLVVALVISTVASLAYVLKGGLRSDAQANVVQTVLMFLGFFVLLAGCIVWWGSPVQMWERLPETHRTLPGAPGWQPVIVWWIIALQTFVDPNFHMRTAAAVSPRVAQRGILVSVSLWVGFDLLQLTTGLYAKAYMSVSDPVQTYIVLSDTILPAIGKGVFVAGVLAAIMSTLDGYALVSANTIGHDIIDRLRGRASASVARASSIRWGLLVTGIAGIAAALLVPSVISLLYLAASIAIPGLLIPLICSYFPIRSRIGPVILPLMVVPVLSGLAWRWWGSADLDPMIVGLGASLCMIAVISMVRRERQA</sequence>
<evidence type="ECO:0008006" key="12">
    <source>
        <dbReference type="Google" id="ProtNLM"/>
    </source>
</evidence>
<evidence type="ECO:0000256" key="2">
    <source>
        <dbReference type="ARBA" id="ARBA00006434"/>
    </source>
</evidence>
<dbReference type="GO" id="GO:0022857">
    <property type="term" value="F:transmembrane transporter activity"/>
    <property type="evidence" value="ECO:0007669"/>
    <property type="project" value="InterPro"/>
</dbReference>
<dbReference type="Proteomes" id="UP000184233">
    <property type="component" value="Unassembled WGS sequence"/>
</dbReference>
<feature type="transmembrane region" description="Helical" evidence="9">
    <location>
        <begin position="153"/>
        <end position="171"/>
    </location>
</feature>
<comment type="subcellular location">
    <subcellularLocation>
        <location evidence="1">Membrane</location>
        <topology evidence="1">Multi-pass membrane protein</topology>
    </subcellularLocation>
</comment>